<sequence length="152" mass="17563">MLVLWNHAVKYLSRVELDKLSPISEQISDHLIELRDYTFDCFVFSRDNVKTMARKLGLDHLQVAALEHNVAYVIRNWGKWEESVDLFRKVYDKFMTIEELGEIRPGLRLGNVIDGMRMELVYSKAMVSGVRGMAGLLKAQDEVFLGPLGWKM</sequence>
<evidence type="ECO:0000313" key="1">
    <source>
        <dbReference type="EMBL" id="OXA42757.1"/>
    </source>
</evidence>
<comment type="caution">
    <text evidence="1">The sequence shown here is derived from an EMBL/GenBank/DDBJ whole genome shotgun (WGS) entry which is preliminary data.</text>
</comment>
<gene>
    <name evidence="1" type="ORF">Fcan01_22416</name>
</gene>
<keyword evidence="2" id="KW-1185">Reference proteome</keyword>
<dbReference type="Proteomes" id="UP000198287">
    <property type="component" value="Unassembled WGS sequence"/>
</dbReference>
<evidence type="ECO:0000313" key="2">
    <source>
        <dbReference type="Proteomes" id="UP000198287"/>
    </source>
</evidence>
<name>A0A226DDG6_FOLCA</name>
<accession>A0A226DDG6</accession>
<dbReference type="EMBL" id="LNIX01000025">
    <property type="protein sequence ID" value="OXA42757.1"/>
    <property type="molecule type" value="Genomic_DNA"/>
</dbReference>
<dbReference type="AlphaFoldDB" id="A0A226DDG6"/>
<organism evidence="1 2">
    <name type="scientific">Folsomia candida</name>
    <name type="common">Springtail</name>
    <dbReference type="NCBI Taxonomy" id="158441"/>
    <lineage>
        <taxon>Eukaryota</taxon>
        <taxon>Metazoa</taxon>
        <taxon>Ecdysozoa</taxon>
        <taxon>Arthropoda</taxon>
        <taxon>Hexapoda</taxon>
        <taxon>Collembola</taxon>
        <taxon>Entomobryomorpha</taxon>
        <taxon>Isotomoidea</taxon>
        <taxon>Isotomidae</taxon>
        <taxon>Proisotominae</taxon>
        <taxon>Folsomia</taxon>
    </lineage>
</organism>
<protein>
    <submittedName>
        <fullName evidence="1">Uncharacterized protein</fullName>
    </submittedName>
</protein>
<reference evidence="1 2" key="1">
    <citation type="submission" date="2015-12" db="EMBL/GenBank/DDBJ databases">
        <title>The genome of Folsomia candida.</title>
        <authorList>
            <person name="Faddeeva A."/>
            <person name="Derks M.F."/>
            <person name="Anvar Y."/>
            <person name="Smit S."/>
            <person name="Van Straalen N."/>
            <person name="Roelofs D."/>
        </authorList>
    </citation>
    <scope>NUCLEOTIDE SEQUENCE [LARGE SCALE GENOMIC DNA]</scope>
    <source>
        <strain evidence="1 2">VU population</strain>
        <tissue evidence="1">Whole body</tissue>
    </source>
</reference>
<proteinExistence type="predicted"/>